<organism evidence="11 12">
    <name type="scientific">Rhodopseudomonas pseudopalustris</name>
    <dbReference type="NCBI Taxonomy" id="1513892"/>
    <lineage>
        <taxon>Bacteria</taxon>
        <taxon>Pseudomonadati</taxon>
        <taxon>Pseudomonadota</taxon>
        <taxon>Alphaproteobacteria</taxon>
        <taxon>Hyphomicrobiales</taxon>
        <taxon>Nitrobacteraceae</taxon>
        <taxon>Rhodopseudomonas</taxon>
    </lineage>
</organism>
<dbReference type="GO" id="GO:0005886">
    <property type="term" value="C:plasma membrane"/>
    <property type="evidence" value="ECO:0007669"/>
    <property type="project" value="UniProtKB-SubCell"/>
</dbReference>
<dbReference type="OrthoDB" id="7170686at2"/>
<proteinExistence type="inferred from homology"/>
<dbReference type="PROSITE" id="PS51123">
    <property type="entry name" value="OMPA_2"/>
    <property type="match status" value="1"/>
</dbReference>
<evidence type="ECO:0000313" key="11">
    <source>
        <dbReference type="EMBL" id="SEO87487.1"/>
    </source>
</evidence>
<evidence type="ECO:0000313" key="12">
    <source>
        <dbReference type="Proteomes" id="UP000199615"/>
    </source>
</evidence>
<name>A0A1H8T979_9BRAD</name>
<keyword evidence="6 7" id="KW-0472">Membrane</keyword>
<gene>
    <name evidence="11" type="ORF">SAMN05444123_105287</name>
</gene>
<accession>A0A1H8T979</accession>
<evidence type="ECO:0000256" key="8">
    <source>
        <dbReference type="SAM" id="MobiDB-lite"/>
    </source>
</evidence>
<protein>
    <submittedName>
        <fullName evidence="11">Chemotaxis protein MotB</fullName>
    </submittedName>
</protein>
<feature type="region of interest" description="Disordered" evidence="8">
    <location>
        <begin position="91"/>
        <end position="117"/>
    </location>
</feature>
<evidence type="ECO:0000256" key="7">
    <source>
        <dbReference type="PROSITE-ProRule" id="PRU00473"/>
    </source>
</evidence>
<dbReference type="RefSeq" id="WP_092684080.1">
    <property type="nucleotide sequence ID" value="NZ_FODT01000005.1"/>
</dbReference>
<sequence>MLNGNGRNLSSGKRKSTEEAHLGHGWFVTFADLMALLVSFFVMLVSFSTQDLQKLQIVAGSMREAFGVQQDSRFAGVVETDGVPVQGKIRSKTNVAPDQASNTPHLEETGGAGSSASKAKAEREFALASASLRQALQDVPELAELSKNVVFEETPLGLNLELTDQDGRPMFPEGSAVPYERTRMLIARLAAPLRATALRVSIVGHTAAAPVNADDEYDAFDLSTSRANAVRQVLKREGLATSRIMLVAGKGDGEPLFPEAPTLAANRRVTISLLRENPPLPPSLQR</sequence>
<dbReference type="Proteomes" id="UP000199615">
    <property type="component" value="Unassembled WGS sequence"/>
</dbReference>
<keyword evidence="4 9" id="KW-0812">Transmembrane</keyword>
<dbReference type="CDD" id="cd07185">
    <property type="entry name" value="OmpA_C-like"/>
    <property type="match status" value="1"/>
</dbReference>
<evidence type="ECO:0000256" key="2">
    <source>
        <dbReference type="ARBA" id="ARBA00008914"/>
    </source>
</evidence>
<evidence type="ECO:0000256" key="9">
    <source>
        <dbReference type="SAM" id="Phobius"/>
    </source>
</evidence>
<keyword evidence="3" id="KW-1003">Cell membrane</keyword>
<reference evidence="12" key="1">
    <citation type="submission" date="2016-10" db="EMBL/GenBank/DDBJ databases">
        <authorList>
            <person name="Varghese N."/>
            <person name="Submissions S."/>
        </authorList>
    </citation>
    <scope>NUCLEOTIDE SEQUENCE [LARGE SCALE GENOMIC DNA]</scope>
    <source>
        <strain evidence="12">DSM 123</strain>
    </source>
</reference>
<comment type="subcellular location">
    <subcellularLocation>
        <location evidence="1">Cell membrane</location>
        <topology evidence="1">Single-pass membrane protein</topology>
    </subcellularLocation>
</comment>
<feature type="transmembrane region" description="Helical" evidence="9">
    <location>
        <begin position="26"/>
        <end position="47"/>
    </location>
</feature>
<evidence type="ECO:0000259" key="10">
    <source>
        <dbReference type="PROSITE" id="PS51123"/>
    </source>
</evidence>
<dbReference type="InterPro" id="IPR036737">
    <property type="entry name" value="OmpA-like_sf"/>
</dbReference>
<keyword evidence="5 9" id="KW-1133">Transmembrane helix</keyword>
<evidence type="ECO:0000256" key="5">
    <source>
        <dbReference type="ARBA" id="ARBA00022989"/>
    </source>
</evidence>
<feature type="domain" description="OmpA-like" evidence="10">
    <location>
        <begin position="158"/>
        <end position="277"/>
    </location>
</feature>
<feature type="compositionally biased region" description="Polar residues" evidence="8">
    <location>
        <begin position="92"/>
        <end position="104"/>
    </location>
</feature>
<dbReference type="EMBL" id="FODT01000005">
    <property type="protein sequence ID" value="SEO87487.1"/>
    <property type="molecule type" value="Genomic_DNA"/>
</dbReference>
<dbReference type="PANTHER" id="PTHR30329:SF21">
    <property type="entry name" value="LIPOPROTEIN YIAD-RELATED"/>
    <property type="match status" value="1"/>
</dbReference>
<comment type="similarity">
    <text evidence="2">Belongs to the MotB family.</text>
</comment>
<evidence type="ECO:0000256" key="1">
    <source>
        <dbReference type="ARBA" id="ARBA00004162"/>
    </source>
</evidence>
<dbReference type="SUPFAM" id="SSF103088">
    <property type="entry name" value="OmpA-like"/>
    <property type="match status" value="1"/>
</dbReference>
<dbReference type="AlphaFoldDB" id="A0A1H8T979"/>
<dbReference type="InterPro" id="IPR006665">
    <property type="entry name" value="OmpA-like"/>
</dbReference>
<evidence type="ECO:0000256" key="4">
    <source>
        <dbReference type="ARBA" id="ARBA00022692"/>
    </source>
</evidence>
<evidence type="ECO:0000256" key="3">
    <source>
        <dbReference type="ARBA" id="ARBA00022475"/>
    </source>
</evidence>
<evidence type="ECO:0000256" key="6">
    <source>
        <dbReference type="ARBA" id="ARBA00023136"/>
    </source>
</evidence>
<keyword evidence="12" id="KW-1185">Reference proteome</keyword>
<dbReference type="InterPro" id="IPR025713">
    <property type="entry name" value="MotB-like_N_dom"/>
</dbReference>
<dbReference type="Gene3D" id="3.30.1330.60">
    <property type="entry name" value="OmpA-like domain"/>
    <property type="match status" value="1"/>
</dbReference>
<dbReference type="InterPro" id="IPR050330">
    <property type="entry name" value="Bact_OuterMem_StrucFunc"/>
</dbReference>
<dbReference type="Pfam" id="PF13677">
    <property type="entry name" value="MotB_plug"/>
    <property type="match status" value="1"/>
</dbReference>
<dbReference type="Pfam" id="PF00691">
    <property type="entry name" value="OmpA"/>
    <property type="match status" value="1"/>
</dbReference>
<dbReference type="PANTHER" id="PTHR30329">
    <property type="entry name" value="STATOR ELEMENT OF FLAGELLAR MOTOR COMPLEX"/>
    <property type="match status" value="1"/>
</dbReference>